<protein>
    <recommendedName>
        <fullName evidence="4">Cytochrome c domain-containing protein</fullName>
    </recommendedName>
</protein>
<dbReference type="EMBL" id="CP063849">
    <property type="protein sequence ID" value="QOY91007.1"/>
    <property type="molecule type" value="Genomic_DNA"/>
</dbReference>
<feature type="signal peptide" evidence="1">
    <location>
        <begin position="1"/>
        <end position="26"/>
    </location>
</feature>
<evidence type="ECO:0000313" key="2">
    <source>
        <dbReference type="EMBL" id="QOY91007.1"/>
    </source>
</evidence>
<dbReference type="KEGG" id="pfer:IRI77_14000"/>
<evidence type="ECO:0000313" key="3">
    <source>
        <dbReference type="Proteomes" id="UP000593892"/>
    </source>
</evidence>
<evidence type="ECO:0000256" key="1">
    <source>
        <dbReference type="SAM" id="SignalP"/>
    </source>
</evidence>
<accession>A0A7S7NWB9</accession>
<gene>
    <name evidence="2" type="ORF">IRI77_14000</name>
</gene>
<proteinExistence type="predicted"/>
<keyword evidence="1" id="KW-0732">Signal</keyword>
<dbReference type="RefSeq" id="WP_194452662.1">
    <property type="nucleotide sequence ID" value="NZ_CP063849.1"/>
</dbReference>
<evidence type="ECO:0008006" key="4">
    <source>
        <dbReference type="Google" id="ProtNLM"/>
    </source>
</evidence>
<dbReference type="Proteomes" id="UP000593892">
    <property type="component" value="Chromosome"/>
</dbReference>
<sequence>MKALRLILPAATLVAAIFATMGVSSATPVYQKKEKKPCATCHEKGAKPTKDAPALTEVGKYYHEKKTLEGAPAAK</sequence>
<reference evidence="2 3" key="1">
    <citation type="submission" date="2020-10" db="EMBL/GenBank/DDBJ databases">
        <title>Complete genome sequence of Paludibaculum fermentans P105T, a facultatively anaerobic acidobacterium capable of dissimilatory Fe(III) reduction.</title>
        <authorList>
            <person name="Dedysh S.N."/>
            <person name="Beletsky A.V."/>
            <person name="Kulichevskaya I.S."/>
            <person name="Mardanov A.V."/>
            <person name="Ravin N.V."/>
        </authorList>
    </citation>
    <scope>NUCLEOTIDE SEQUENCE [LARGE SCALE GENOMIC DNA]</scope>
    <source>
        <strain evidence="2 3">P105</strain>
    </source>
</reference>
<feature type="chain" id="PRO_5032994243" description="Cytochrome c domain-containing protein" evidence="1">
    <location>
        <begin position="27"/>
        <end position="75"/>
    </location>
</feature>
<dbReference type="AlphaFoldDB" id="A0A7S7NWB9"/>
<organism evidence="2 3">
    <name type="scientific">Paludibaculum fermentans</name>
    <dbReference type="NCBI Taxonomy" id="1473598"/>
    <lineage>
        <taxon>Bacteria</taxon>
        <taxon>Pseudomonadati</taxon>
        <taxon>Acidobacteriota</taxon>
        <taxon>Terriglobia</taxon>
        <taxon>Bryobacterales</taxon>
        <taxon>Bryobacteraceae</taxon>
        <taxon>Paludibaculum</taxon>
    </lineage>
</organism>
<keyword evidence="3" id="KW-1185">Reference proteome</keyword>
<name>A0A7S7NWB9_PALFE</name>